<evidence type="ECO:0000256" key="1">
    <source>
        <dbReference type="SAM" id="MobiDB-lite"/>
    </source>
</evidence>
<gene>
    <name evidence="3" type="ORF">E6K81_15145</name>
</gene>
<dbReference type="EMBL" id="VBPB01000318">
    <property type="protein sequence ID" value="TMQ69347.1"/>
    <property type="molecule type" value="Genomic_DNA"/>
</dbReference>
<dbReference type="Proteomes" id="UP000319771">
    <property type="component" value="Unassembled WGS sequence"/>
</dbReference>
<dbReference type="AlphaFoldDB" id="A0A538U0C1"/>
<dbReference type="SUPFAM" id="SSF49478">
    <property type="entry name" value="Cna protein B-type domain"/>
    <property type="match status" value="1"/>
</dbReference>
<feature type="region of interest" description="Disordered" evidence="1">
    <location>
        <begin position="430"/>
        <end position="464"/>
    </location>
</feature>
<keyword evidence="3" id="KW-0675">Receptor</keyword>
<feature type="chain" id="PRO_5022047721" evidence="2">
    <location>
        <begin position="22"/>
        <end position="520"/>
    </location>
</feature>
<protein>
    <submittedName>
        <fullName evidence="3">TonB-dependent receptor</fullName>
    </submittedName>
</protein>
<sequence>MPVRSALFAALLLIVPAFAHAQDSPAPASPGPVTSLRGKFQDPTTMAVVSGVAVKLTNMADTADVHRVTGNDDGTFEVKGLGVHSYRLETTRMGYAPLKTIIRVTKNGQDAGVLALTAESVPVGGITVTESPAPAVQKADTTEYRASAVKVNKDATAEDLVQKLPGVTMENGQVKAHGENVQNVLVNGRPFFGSDPTAAMRNLPAEVVDRIQVYDKASDQSEFSGFDDGQSQKTMNFVLKDLKVKFGKVYGGYGDQKRYQGGGNATIVRGPTRLTGIAMSNNINQRNFSIQDLFGGLTGTPGGAGGPRIMTFGGGGGGFRGGGGGGGPNLIRMGGFGGGAFDPSSFLVGQQTGVSTTHSSSLFANGSDNDNVQTLSRQYLPPQDSLAFYDQQAVSDNTNRNERFDARVEFTADSSNSAIMQPRLYFQKTDTRSTGDAANSTAQSSALSAAHSTNTDGTDGNNLSDRLTLRHRFAKRGRNVSAEINAGHTLRNGDGAQRSLTDYYLGSGIASDTLDQQTTS</sequence>
<comment type="caution">
    <text evidence="3">The sequence shown here is derived from an EMBL/GenBank/DDBJ whole genome shotgun (WGS) entry which is preliminary data.</text>
</comment>
<evidence type="ECO:0000256" key="2">
    <source>
        <dbReference type="SAM" id="SignalP"/>
    </source>
</evidence>
<reference evidence="3 4" key="1">
    <citation type="journal article" date="2019" name="Nat. Microbiol.">
        <title>Mediterranean grassland soil C-N compound turnover is dependent on rainfall and depth, and is mediated by genomically divergent microorganisms.</title>
        <authorList>
            <person name="Diamond S."/>
            <person name="Andeer P.F."/>
            <person name="Li Z."/>
            <person name="Crits-Christoph A."/>
            <person name="Burstein D."/>
            <person name="Anantharaman K."/>
            <person name="Lane K.R."/>
            <person name="Thomas B.C."/>
            <person name="Pan C."/>
            <person name="Northen T.R."/>
            <person name="Banfield J.F."/>
        </authorList>
    </citation>
    <scope>NUCLEOTIDE SEQUENCE [LARGE SCALE GENOMIC DNA]</scope>
    <source>
        <strain evidence="3">WS_11</strain>
    </source>
</reference>
<evidence type="ECO:0000313" key="3">
    <source>
        <dbReference type="EMBL" id="TMQ69347.1"/>
    </source>
</evidence>
<dbReference type="Pfam" id="PF13620">
    <property type="entry name" value="CarboxypepD_reg"/>
    <property type="match status" value="1"/>
</dbReference>
<evidence type="ECO:0000313" key="4">
    <source>
        <dbReference type="Proteomes" id="UP000319771"/>
    </source>
</evidence>
<keyword evidence="2" id="KW-0732">Signal</keyword>
<name>A0A538U0C1_UNCEI</name>
<feature type="non-terminal residue" evidence="3">
    <location>
        <position position="520"/>
    </location>
</feature>
<dbReference type="SUPFAM" id="SSF56935">
    <property type="entry name" value="Porins"/>
    <property type="match status" value="1"/>
</dbReference>
<feature type="signal peptide" evidence="2">
    <location>
        <begin position="1"/>
        <end position="21"/>
    </location>
</feature>
<organism evidence="3 4">
    <name type="scientific">Eiseniibacteriota bacterium</name>
    <dbReference type="NCBI Taxonomy" id="2212470"/>
    <lineage>
        <taxon>Bacteria</taxon>
        <taxon>Candidatus Eiseniibacteriota</taxon>
    </lineage>
</organism>
<feature type="compositionally biased region" description="Polar residues" evidence="1">
    <location>
        <begin position="432"/>
        <end position="464"/>
    </location>
</feature>
<accession>A0A538U0C1</accession>
<proteinExistence type="predicted"/>